<proteinExistence type="predicted"/>
<reference evidence="2" key="1">
    <citation type="journal article" date="2022" name="Plant J.">
        <title>Strategies of tolerance reflected in two North American maple genomes.</title>
        <authorList>
            <person name="McEvoy S.L."/>
            <person name="Sezen U.U."/>
            <person name="Trouern-Trend A."/>
            <person name="McMahon S.M."/>
            <person name="Schaberg P.G."/>
            <person name="Yang J."/>
            <person name="Wegrzyn J.L."/>
            <person name="Swenson N.G."/>
        </authorList>
    </citation>
    <scope>NUCLEOTIDE SEQUENCE</scope>
    <source>
        <strain evidence="2">NS2018</strain>
    </source>
</reference>
<name>A0AA39S8H1_ACESA</name>
<accession>A0AA39S8H1</accession>
<evidence type="ECO:0000313" key="2">
    <source>
        <dbReference type="EMBL" id="KAK0585902.1"/>
    </source>
</evidence>
<dbReference type="AlphaFoldDB" id="A0AA39S8H1"/>
<evidence type="ECO:0000256" key="1">
    <source>
        <dbReference type="SAM" id="MobiDB-lite"/>
    </source>
</evidence>
<comment type="caution">
    <text evidence="2">The sequence shown here is derived from an EMBL/GenBank/DDBJ whole genome shotgun (WGS) entry which is preliminary data.</text>
</comment>
<dbReference type="EMBL" id="JAUESC010000383">
    <property type="protein sequence ID" value="KAK0585902.1"/>
    <property type="molecule type" value="Genomic_DNA"/>
</dbReference>
<keyword evidence="3" id="KW-1185">Reference proteome</keyword>
<sequence>MECHIKNADDKTSFLWYHVGNGLIRFSSVEFCLVSGLAFGEYSESTIELFKRKNSRFRRIYFQASKVKVKMIVDWFRNLGPNNKISDDDDVVKDYTVTLFFEKNIFQITIYETLGPIDEEARKHYLTDMDKLKYVSLDVDGCVSKDDVQDDADDAIQDDTDGDHPTRTSKKVEVRGKKK</sequence>
<gene>
    <name evidence="2" type="ORF">LWI29_036014</name>
</gene>
<dbReference type="Proteomes" id="UP001168877">
    <property type="component" value="Unassembled WGS sequence"/>
</dbReference>
<evidence type="ECO:0000313" key="3">
    <source>
        <dbReference type="Proteomes" id="UP001168877"/>
    </source>
</evidence>
<feature type="compositionally biased region" description="Basic and acidic residues" evidence="1">
    <location>
        <begin position="162"/>
        <end position="179"/>
    </location>
</feature>
<feature type="compositionally biased region" description="Acidic residues" evidence="1">
    <location>
        <begin position="150"/>
        <end position="161"/>
    </location>
</feature>
<reference evidence="2" key="2">
    <citation type="submission" date="2023-06" db="EMBL/GenBank/DDBJ databases">
        <authorList>
            <person name="Swenson N.G."/>
            <person name="Wegrzyn J.L."/>
            <person name="Mcevoy S.L."/>
        </authorList>
    </citation>
    <scope>NUCLEOTIDE SEQUENCE</scope>
    <source>
        <strain evidence="2">NS2018</strain>
        <tissue evidence="2">Leaf</tissue>
    </source>
</reference>
<protein>
    <submittedName>
        <fullName evidence="2">Uncharacterized protein</fullName>
    </submittedName>
</protein>
<feature type="region of interest" description="Disordered" evidence="1">
    <location>
        <begin position="150"/>
        <end position="179"/>
    </location>
</feature>
<organism evidence="2 3">
    <name type="scientific">Acer saccharum</name>
    <name type="common">Sugar maple</name>
    <dbReference type="NCBI Taxonomy" id="4024"/>
    <lineage>
        <taxon>Eukaryota</taxon>
        <taxon>Viridiplantae</taxon>
        <taxon>Streptophyta</taxon>
        <taxon>Embryophyta</taxon>
        <taxon>Tracheophyta</taxon>
        <taxon>Spermatophyta</taxon>
        <taxon>Magnoliopsida</taxon>
        <taxon>eudicotyledons</taxon>
        <taxon>Gunneridae</taxon>
        <taxon>Pentapetalae</taxon>
        <taxon>rosids</taxon>
        <taxon>malvids</taxon>
        <taxon>Sapindales</taxon>
        <taxon>Sapindaceae</taxon>
        <taxon>Hippocastanoideae</taxon>
        <taxon>Acereae</taxon>
        <taxon>Acer</taxon>
    </lineage>
</organism>